<keyword evidence="3 6" id="KW-0560">Oxidoreductase</keyword>
<feature type="binding site" evidence="5">
    <location>
        <position position="167"/>
    </location>
    <ligand>
        <name>Fe cation</name>
        <dbReference type="ChEBI" id="CHEBI:24875"/>
        <note>catalytic</note>
    </ligand>
</feature>
<dbReference type="PANTHER" id="PTHR10543">
    <property type="entry name" value="BETA-CAROTENE DIOXYGENASE"/>
    <property type="match status" value="1"/>
</dbReference>
<keyword evidence="6" id="KW-0223">Dioxygenase</keyword>
<comment type="cofactor">
    <cofactor evidence="5 6">
        <name>Fe(2+)</name>
        <dbReference type="ChEBI" id="CHEBI:29033"/>
    </cofactor>
    <text evidence="5 6">Binds 1 Fe(2+) ion per subunit.</text>
</comment>
<dbReference type="GO" id="GO:0016121">
    <property type="term" value="P:carotene catabolic process"/>
    <property type="evidence" value="ECO:0007669"/>
    <property type="project" value="TreeGrafter"/>
</dbReference>
<evidence type="ECO:0000256" key="2">
    <source>
        <dbReference type="ARBA" id="ARBA00022723"/>
    </source>
</evidence>
<evidence type="ECO:0000256" key="1">
    <source>
        <dbReference type="ARBA" id="ARBA00006787"/>
    </source>
</evidence>
<name>A0A842I3J7_9SPHN</name>
<dbReference type="GO" id="GO:0046872">
    <property type="term" value="F:metal ion binding"/>
    <property type="evidence" value="ECO:0007669"/>
    <property type="project" value="UniProtKB-KW"/>
</dbReference>
<dbReference type="Proteomes" id="UP000564378">
    <property type="component" value="Unassembled WGS sequence"/>
</dbReference>
<accession>A0A842I3J7</accession>
<evidence type="ECO:0000256" key="4">
    <source>
        <dbReference type="ARBA" id="ARBA00023004"/>
    </source>
</evidence>
<evidence type="ECO:0000313" key="8">
    <source>
        <dbReference type="Proteomes" id="UP000564378"/>
    </source>
</evidence>
<dbReference type="EC" id="1.13.11.-" evidence="6"/>
<evidence type="ECO:0000256" key="5">
    <source>
        <dbReference type="PIRSR" id="PIRSR604294-1"/>
    </source>
</evidence>
<evidence type="ECO:0000256" key="3">
    <source>
        <dbReference type="ARBA" id="ARBA00023002"/>
    </source>
</evidence>
<dbReference type="Pfam" id="PF03055">
    <property type="entry name" value="RPE65"/>
    <property type="match status" value="1"/>
</dbReference>
<dbReference type="InterPro" id="IPR004294">
    <property type="entry name" value="Carotenoid_Oase"/>
</dbReference>
<sequence>MTKFPDTPSFNGFNTPSRFEGEVLNLDIEGEVPAEVDGAFYRVQPDPQFPPRLGDDIAFNGDGSVSMFRFQDGRIDFHQRWVRTDKFVAERKAGKALFGAYRNPIGDDPSVEGMYRGTANTNAYVHGGKLWALKEDSPAVLMDLNTLETEGYTNFEGKMTGQTFTAHPKIDPDTGNMVAIGYAASGLCTDDVTYYEIDAQGKLIHEVWFKVPYYCMMHDFGITPDYLVLHIVPSIGSWERLEQGLPHFGFDTTKPVYLGIIPRRADTTQEDIRWFKRDNCFASHVMNAFQEGSKIHFDTPEAKNNMFPFFPDVHGAPFNPMEAASHLTRWTVDMNSNSEEFESVEQLTDMLGEFPRIDERFQGRKYRYGWMLVMDMSQPVENAGGSAGGLIMNTLGMVDHETGKEQKWWAGPVTTLQEPCFIPRSPDAPEGDGWIVMVANRHDEQRSDLLLFDATDIEKGPIARAKIPVRLRFGLHGNWADSDQLALLDAA</sequence>
<comment type="caution">
    <text evidence="7">The sequence shown here is derived from an EMBL/GenBank/DDBJ whole genome shotgun (WGS) entry which is preliminary data.</text>
</comment>
<keyword evidence="4 5" id="KW-0408">Iron</keyword>
<dbReference type="PANTHER" id="PTHR10543:SF89">
    <property type="entry name" value="CAROTENOID 9,10(9',10')-CLEAVAGE DIOXYGENASE 1"/>
    <property type="match status" value="1"/>
</dbReference>
<reference evidence="7 8" key="1">
    <citation type="submission" date="2020-08" db="EMBL/GenBank/DDBJ databases">
        <title>Draft genome sequence of Parasphingopyxis sp. GrpM-11.</title>
        <authorList>
            <person name="Oh J."/>
            <person name="Roh D.-H."/>
        </authorList>
    </citation>
    <scope>NUCLEOTIDE SEQUENCE [LARGE SCALE GENOMIC DNA]</scope>
    <source>
        <strain evidence="7 8">GrpM-11</strain>
    </source>
</reference>
<evidence type="ECO:0000313" key="7">
    <source>
        <dbReference type="EMBL" id="MBC2778584.1"/>
    </source>
</evidence>
<comment type="similarity">
    <text evidence="1 6">Belongs to the carotenoid oxygenase family.</text>
</comment>
<protein>
    <recommendedName>
        <fullName evidence="6">Dioxygenase</fullName>
        <ecNumber evidence="6">1.13.11.-</ecNumber>
    </recommendedName>
</protein>
<feature type="binding site" evidence="5">
    <location>
        <position position="476"/>
    </location>
    <ligand>
        <name>Fe cation</name>
        <dbReference type="ChEBI" id="CHEBI:24875"/>
        <note>catalytic</note>
    </ligand>
</feature>
<gene>
    <name evidence="7" type="ORF">H6P80_13250</name>
</gene>
<evidence type="ECO:0000256" key="6">
    <source>
        <dbReference type="RuleBase" id="RU364048"/>
    </source>
</evidence>
<feature type="binding site" evidence="5">
    <location>
        <position position="218"/>
    </location>
    <ligand>
        <name>Fe cation</name>
        <dbReference type="ChEBI" id="CHEBI:24875"/>
        <note>catalytic</note>
    </ligand>
</feature>
<dbReference type="EMBL" id="JACJVJ010000002">
    <property type="protein sequence ID" value="MBC2778584.1"/>
    <property type="molecule type" value="Genomic_DNA"/>
</dbReference>
<proteinExistence type="inferred from homology"/>
<dbReference type="GO" id="GO:0010436">
    <property type="term" value="F:carotenoid dioxygenase activity"/>
    <property type="evidence" value="ECO:0007669"/>
    <property type="project" value="TreeGrafter"/>
</dbReference>
<feature type="binding site" evidence="5">
    <location>
        <position position="284"/>
    </location>
    <ligand>
        <name>Fe cation</name>
        <dbReference type="ChEBI" id="CHEBI:24875"/>
        <note>catalytic</note>
    </ligand>
</feature>
<dbReference type="RefSeq" id="WP_185801830.1">
    <property type="nucleotide sequence ID" value="NZ_JACJVJ010000002.1"/>
</dbReference>
<keyword evidence="8" id="KW-1185">Reference proteome</keyword>
<dbReference type="AlphaFoldDB" id="A0A842I3J7"/>
<keyword evidence="2 5" id="KW-0479">Metal-binding</keyword>
<organism evidence="7 8">
    <name type="scientific">Parasphingopyxis marina</name>
    <dbReference type="NCBI Taxonomy" id="2761622"/>
    <lineage>
        <taxon>Bacteria</taxon>
        <taxon>Pseudomonadati</taxon>
        <taxon>Pseudomonadota</taxon>
        <taxon>Alphaproteobacteria</taxon>
        <taxon>Sphingomonadales</taxon>
        <taxon>Sphingomonadaceae</taxon>
        <taxon>Parasphingopyxis</taxon>
    </lineage>
</organism>